<name>A0A1A9VN44_GLOAU</name>
<keyword evidence="2" id="KW-1185">Reference proteome</keyword>
<reference evidence="1" key="1">
    <citation type="submission" date="2020-05" db="UniProtKB">
        <authorList>
            <consortium name="EnsemblMetazoa"/>
        </authorList>
    </citation>
    <scope>IDENTIFICATION</scope>
    <source>
        <strain evidence="1">TTRI</strain>
    </source>
</reference>
<dbReference type="AlphaFoldDB" id="A0A1A9VN44"/>
<dbReference type="Proteomes" id="UP000078200">
    <property type="component" value="Unassembled WGS sequence"/>
</dbReference>
<organism evidence="1 2">
    <name type="scientific">Glossina austeni</name>
    <name type="common">Savannah tsetse fly</name>
    <dbReference type="NCBI Taxonomy" id="7395"/>
    <lineage>
        <taxon>Eukaryota</taxon>
        <taxon>Metazoa</taxon>
        <taxon>Ecdysozoa</taxon>
        <taxon>Arthropoda</taxon>
        <taxon>Hexapoda</taxon>
        <taxon>Insecta</taxon>
        <taxon>Pterygota</taxon>
        <taxon>Neoptera</taxon>
        <taxon>Endopterygota</taxon>
        <taxon>Diptera</taxon>
        <taxon>Brachycera</taxon>
        <taxon>Muscomorpha</taxon>
        <taxon>Hippoboscoidea</taxon>
        <taxon>Glossinidae</taxon>
        <taxon>Glossina</taxon>
    </lineage>
</organism>
<dbReference type="VEuPathDB" id="VectorBase:GAUT042254"/>
<evidence type="ECO:0000313" key="1">
    <source>
        <dbReference type="EnsemblMetazoa" id="GAUT042254-PA"/>
    </source>
</evidence>
<sequence>MLAIKECLIREGALNLNQTSRNNRSNDNDNNNAATSSSGSIFNALASAANTGENDANSCHTPYNMYDNDNRLPSKPLLDNHNLSIRELKLYKNICYCMEHRPPIGVYVKI</sequence>
<accession>A0A1A9VN44</accession>
<protein>
    <submittedName>
        <fullName evidence="1">Uncharacterized protein</fullName>
    </submittedName>
</protein>
<proteinExistence type="predicted"/>
<evidence type="ECO:0000313" key="2">
    <source>
        <dbReference type="Proteomes" id="UP000078200"/>
    </source>
</evidence>
<dbReference type="EnsemblMetazoa" id="GAUT042254-RA">
    <property type="protein sequence ID" value="GAUT042254-PA"/>
    <property type="gene ID" value="GAUT042254"/>
</dbReference>